<evidence type="ECO:0000256" key="3">
    <source>
        <dbReference type="ARBA" id="ARBA00023163"/>
    </source>
</evidence>
<keyword evidence="2" id="KW-0238">DNA-binding</keyword>
<dbReference type="SUPFAM" id="SSF53822">
    <property type="entry name" value="Periplasmic binding protein-like I"/>
    <property type="match status" value="1"/>
</dbReference>
<keyword evidence="7" id="KW-1185">Reference proteome</keyword>
<comment type="caution">
    <text evidence="6">The sequence shown here is derived from an EMBL/GenBank/DDBJ whole genome shotgun (WGS) entry which is preliminary data.</text>
</comment>
<dbReference type="Gene3D" id="3.40.50.2300">
    <property type="match status" value="2"/>
</dbReference>
<organism evidence="6 7">
    <name type="scientific">Occultella glacieicola</name>
    <dbReference type="NCBI Taxonomy" id="2518684"/>
    <lineage>
        <taxon>Bacteria</taxon>
        <taxon>Bacillati</taxon>
        <taxon>Actinomycetota</taxon>
        <taxon>Actinomycetes</taxon>
        <taxon>Micrococcales</taxon>
        <taxon>Ruaniaceae</taxon>
        <taxon>Occultella</taxon>
    </lineage>
</organism>
<dbReference type="InterPro" id="IPR028082">
    <property type="entry name" value="Peripla_BP_I"/>
</dbReference>
<dbReference type="CDD" id="cd06267">
    <property type="entry name" value="PBP1_LacI_sugar_binding-like"/>
    <property type="match status" value="1"/>
</dbReference>
<dbReference type="EMBL" id="SMNA01000002">
    <property type="protein sequence ID" value="TDE97360.1"/>
    <property type="molecule type" value="Genomic_DNA"/>
</dbReference>
<feature type="domain" description="Transcriptional regulator LacI/GalR-like sensor" evidence="5">
    <location>
        <begin position="122"/>
        <end position="279"/>
    </location>
</feature>
<feature type="region of interest" description="Disordered" evidence="4">
    <location>
        <begin position="270"/>
        <end position="293"/>
    </location>
</feature>
<dbReference type="PANTHER" id="PTHR30146:SF155">
    <property type="entry name" value="ALANINE RACEMASE"/>
    <property type="match status" value="1"/>
</dbReference>
<keyword evidence="3" id="KW-0804">Transcription</keyword>
<evidence type="ECO:0000259" key="5">
    <source>
        <dbReference type="Pfam" id="PF13377"/>
    </source>
</evidence>
<keyword evidence="1" id="KW-0805">Transcription regulation</keyword>
<dbReference type="InterPro" id="IPR046335">
    <property type="entry name" value="LacI/GalR-like_sensor"/>
</dbReference>
<gene>
    <name evidence="6" type="ORF">EXU48_03960</name>
</gene>
<reference evidence="6 7" key="1">
    <citation type="submission" date="2019-03" db="EMBL/GenBank/DDBJ databases">
        <title>Genomic features of bacteria from cold environments.</title>
        <authorList>
            <person name="Shen L."/>
        </authorList>
    </citation>
    <scope>NUCLEOTIDE SEQUENCE [LARGE SCALE GENOMIC DNA]</scope>
    <source>
        <strain evidence="7">T3246-1</strain>
    </source>
</reference>
<protein>
    <submittedName>
        <fullName evidence="6">LacI family transcriptional regulator</fullName>
    </submittedName>
</protein>
<evidence type="ECO:0000256" key="4">
    <source>
        <dbReference type="SAM" id="MobiDB-lite"/>
    </source>
</evidence>
<sequence length="293" mass="30374">MTLVTQGVGAVGFMLARPARLLGIEPFHMELIAGIEERLGGEGHSLLLHVVPDIEAEIAVYRRWAEGALVDAVIVTNLLRDDRRLEVLTEIGLPTVVVGGPRRDLPFTNVWIDNAQAMRDAVAHLAGLGHTALARVSGPSGLAHTRARTEAFEQECTARGLTGVVVEADYSEESGARATRSLLGRAGAPSAIVYDNDVMAVAGLGVAAELDVAVPGSLSILAWDDSTLCRLASPPLSVMSLDVHGMGALAADCVLNVLAGGPVLSHVAPQPHLVPRGSTAAPQGSPGLPGRAG</sequence>
<name>A0ABY2E7R6_9MICO</name>
<dbReference type="PANTHER" id="PTHR30146">
    <property type="entry name" value="LACI-RELATED TRANSCRIPTIONAL REPRESSOR"/>
    <property type="match status" value="1"/>
</dbReference>
<dbReference type="Proteomes" id="UP000504882">
    <property type="component" value="Unassembled WGS sequence"/>
</dbReference>
<proteinExistence type="predicted"/>
<evidence type="ECO:0000256" key="2">
    <source>
        <dbReference type="ARBA" id="ARBA00023125"/>
    </source>
</evidence>
<evidence type="ECO:0000313" key="7">
    <source>
        <dbReference type="Proteomes" id="UP000504882"/>
    </source>
</evidence>
<accession>A0ABY2E7R6</accession>
<evidence type="ECO:0000313" key="6">
    <source>
        <dbReference type="EMBL" id="TDE97360.1"/>
    </source>
</evidence>
<dbReference type="Pfam" id="PF13377">
    <property type="entry name" value="Peripla_BP_3"/>
    <property type="match status" value="1"/>
</dbReference>
<evidence type="ECO:0000256" key="1">
    <source>
        <dbReference type="ARBA" id="ARBA00023015"/>
    </source>
</evidence>